<keyword evidence="3" id="KW-1185">Reference proteome</keyword>
<proteinExistence type="predicted"/>
<sequence length="265" mass="29121">MKKTLLRSVRLALGIIAALALPGCLQNETSVTLNKDGSGTVVEETFLGAQMLAMMPQFSQPGAPDPIKEMFSDEKAKDKAAQMGKGVEYVKTELVDENGKKGARVHYKFADINTLELNAGGVMDDLANQAPAPAKPKKEKQPLKFSYADGKLEILIPPTNYEELELPEEQQNPQMEAMMTQMMADMRFSISLTITDGVKDTNASFHDGDKITLMDVQMGKVFAQKDKLKNIAEKAKTDEAAAKKEFSKLDGVKFETNEKVVVEVN</sequence>
<reference evidence="3" key="1">
    <citation type="journal article" date="2019" name="Int. J. Syst. Evol. Microbiol.">
        <title>The Global Catalogue of Microorganisms (GCM) 10K type strain sequencing project: providing services to taxonomists for standard genome sequencing and annotation.</title>
        <authorList>
            <consortium name="The Broad Institute Genomics Platform"/>
            <consortium name="The Broad Institute Genome Sequencing Center for Infectious Disease"/>
            <person name="Wu L."/>
            <person name="Ma J."/>
        </authorList>
    </citation>
    <scope>NUCLEOTIDE SEQUENCE [LARGE SCALE GENOMIC DNA]</scope>
    <source>
        <strain evidence="3">CGMCC 4.7106</strain>
    </source>
</reference>
<evidence type="ECO:0000313" key="2">
    <source>
        <dbReference type="EMBL" id="MFD2256430.1"/>
    </source>
</evidence>
<evidence type="ECO:0000313" key="3">
    <source>
        <dbReference type="Proteomes" id="UP001597375"/>
    </source>
</evidence>
<comment type="caution">
    <text evidence="2">The sequence shown here is derived from an EMBL/GenBank/DDBJ whole genome shotgun (WGS) entry which is preliminary data.</text>
</comment>
<evidence type="ECO:0000256" key="1">
    <source>
        <dbReference type="SAM" id="SignalP"/>
    </source>
</evidence>
<accession>A0ABW5D6Q6</accession>
<feature type="signal peptide" evidence="1">
    <location>
        <begin position="1"/>
        <end position="20"/>
    </location>
</feature>
<evidence type="ECO:0008006" key="4">
    <source>
        <dbReference type="Google" id="ProtNLM"/>
    </source>
</evidence>
<protein>
    <recommendedName>
        <fullName evidence="4">Lipoprotein</fullName>
    </recommendedName>
</protein>
<dbReference type="RefSeq" id="WP_386819650.1">
    <property type="nucleotide sequence ID" value="NZ_JBHUIT010000008.1"/>
</dbReference>
<dbReference type="Proteomes" id="UP001597375">
    <property type="component" value="Unassembled WGS sequence"/>
</dbReference>
<name>A0ABW5D6Q6_9BACT</name>
<keyword evidence="1" id="KW-0732">Signal</keyword>
<gene>
    <name evidence="2" type="ORF">ACFSSA_07075</name>
</gene>
<dbReference type="EMBL" id="JBHUIT010000008">
    <property type="protein sequence ID" value="MFD2256430.1"/>
    <property type="molecule type" value="Genomic_DNA"/>
</dbReference>
<feature type="chain" id="PRO_5046519416" description="Lipoprotein" evidence="1">
    <location>
        <begin position="21"/>
        <end position="265"/>
    </location>
</feature>
<organism evidence="2 3">
    <name type="scientific">Luteolibacter algae</name>
    <dbReference type="NCBI Taxonomy" id="454151"/>
    <lineage>
        <taxon>Bacteria</taxon>
        <taxon>Pseudomonadati</taxon>
        <taxon>Verrucomicrobiota</taxon>
        <taxon>Verrucomicrobiia</taxon>
        <taxon>Verrucomicrobiales</taxon>
        <taxon>Verrucomicrobiaceae</taxon>
        <taxon>Luteolibacter</taxon>
    </lineage>
</organism>